<accession>A0A841EDT2</accession>
<dbReference type="GO" id="GO:0004222">
    <property type="term" value="F:metalloendopeptidase activity"/>
    <property type="evidence" value="ECO:0007669"/>
    <property type="project" value="TreeGrafter"/>
</dbReference>
<dbReference type="SUPFAM" id="SSF51261">
    <property type="entry name" value="Duplicated hybrid motif"/>
    <property type="match status" value="1"/>
</dbReference>
<organism evidence="3 4">
    <name type="scientific">Arcicella rosea</name>
    <dbReference type="NCBI Taxonomy" id="502909"/>
    <lineage>
        <taxon>Bacteria</taxon>
        <taxon>Pseudomonadati</taxon>
        <taxon>Bacteroidota</taxon>
        <taxon>Cytophagia</taxon>
        <taxon>Cytophagales</taxon>
        <taxon>Flectobacillaceae</taxon>
        <taxon>Arcicella</taxon>
    </lineage>
</organism>
<dbReference type="Pfam" id="PF01551">
    <property type="entry name" value="Peptidase_M23"/>
    <property type="match status" value="1"/>
</dbReference>
<dbReference type="InterPro" id="IPR011055">
    <property type="entry name" value="Dup_hybrid_motif"/>
</dbReference>
<dbReference type="RefSeq" id="WP_184131059.1">
    <property type="nucleotide sequence ID" value="NZ_JACHKT010000005.1"/>
</dbReference>
<dbReference type="InterPro" id="IPR050570">
    <property type="entry name" value="Cell_wall_metabolism_enzyme"/>
</dbReference>
<keyword evidence="1" id="KW-0732">Signal</keyword>
<evidence type="ECO:0000313" key="4">
    <source>
        <dbReference type="Proteomes" id="UP000524404"/>
    </source>
</evidence>
<dbReference type="CDD" id="cd12797">
    <property type="entry name" value="M23_peptidase"/>
    <property type="match status" value="1"/>
</dbReference>
<dbReference type="Gene3D" id="2.70.70.10">
    <property type="entry name" value="Glucose Permease (Domain IIA)"/>
    <property type="match status" value="1"/>
</dbReference>
<name>A0A841EDT2_9BACT</name>
<sequence length="222" mass="25103">MLETLKKYKFQPVVPFDFQHETVYEIDLTENNSELAELNLSDTALFNEYVTQKIKQANAVCAIGGYLENRYIYRRSEHFQQNDEARSIHLGIDIWAAAGTPVFAPLTGKVHSFQNNKGFGDYGPTIILEHQLEEKTFYTLYGHLNEECLVNLFEGKVFEAGEQIAEFGDFPINGDWPPHLHFQVITDMLGRKGDFAGVCEPSKAEEYATICLDGATILGIAR</sequence>
<keyword evidence="4" id="KW-1185">Reference proteome</keyword>
<gene>
    <name evidence="3" type="ORF">HNP25_000959</name>
</gene>
<dbReference type="Proteomes" id="UP000524404">
    <property type="component" value="Unassembled WGS sequence"/>
</dbReference>
<protein>
    <submittedName>
        <fullName evidence="3">Murein DD-endopeptidase MepM/ murein hydrolase activator NlpD</fullName>
    </submittedName>
</protein>
<dbReference type="AlphaFoldDB" id="A0A841EDT2"/>
<keyword evidence="3" id="KW-0378">Hydrolase</keyword>
<reference evidence="3 4" key="1">
    <citation type="submission" date="2020-08" db="EMBL/GenBank/DDBJ databases">
        <title>Functional genomics of gut bacteria from endangered species of beetles.</title>
        <authorList>
            <person name="Carlos-Shanley C."/>
        </authorList>
    </citation>
    <scope>NUCLEOTIDE SEQUENCE [LARGE SCALE GENOMIC DNA]</scope>
    <source>
        <strain evidence="3 4">S00070</strain>
    </source>
</reference>
<dbReference type="PANTHER" id="PTHR21666">
    <property type="entry name" value="PEPTIDASE-RELATED"/>
    <property type="match status" value="1"/>
</dbReference>
<comment type="caution">
    <text evidence="3">The sequence shown here is derived from an EMBL/GenBank/DDBJ whole genome shotgun (WGS) entry which is preliminary data.</text>
</comment>
<dbReference type="PANTHER" id="PTHR21666:SF289">
    <property type="entry name" value="L-ALA--D-GLU ENDOPEPTIDASE"/>
    <property type="match status" value="1"/>
</dbReference>
<dbReference type="EMBL" id="JACHKT010000005">
    <property type="protein sequence ID" value="MBB6002307.1"/>
    <property type="molecule type" value="Genomic_DNA"/>
</dbReference>
<dbReference type="InterPro" id="IPR016047">
    <property type="entry name" value="M23ase_b-sheet_dom"/>
</dbReference>
<evidence type="ECO:0000259" key="2">
    <source>
        <dbReference type="Pfam" id="PF01551"/>
    </source>
</evidence>
<feature type="domain" description="M23ase beta-sheet core" evidence="2">
    <location>
        <begin position="88"/>
        <end position="185"/>
    </location>
</feature>
<evidence type="ECO:0000313" key="3">
    <source>
        <dbReference type="EMBL" id="MBB6002307.1"/>
    </source>
</evidence>
<proteinExistence type="predicted"/>
<evidence type="ECO:0000256" key="1">
    <source>
        <dbReference type="ARBA" id="ARBA00022729"/>
    </source>
</evidence>